<dbReference type="EMBL" id="ML977578">
    <property type="protein sequence ID" value="KAF2002317.1"/>
    <property type="molecule type" value="Genomic_DNA"/>
</dbReference>
<dbReference type="OrthoDB" id="3798352at2759"/>
<gene>
    <name evidence="2" type="ORF">P154DRAFT_521128</name>
</gene>
<feature type="compositionally biased region" description="Polar residues" evidence="1">
    <location>
        <begin position="257"/>
        <end position="273"/>
    </location>
</feature>
<evidence type="ECO:0000313" key="3">
    <source>
        <dbReference type="Proteomes" id="UP000799779"/>
    </source>
</evidence>
<reference evidence="2" key="1">
    <citation type="journal article" date="2020" name="Stud. Mycol.">
        <title>101 Dothideomycetes genomes: a test case for predicting lifestyles and emergence of pathogens.</title>
        <authorList>
            <person name="Haridas S."/>
            <person name="Albert R."/>
            <person name="Binder M."/>
            <person name="Bloem J."/>
            <person name="Labutti K."/>
            <person name="Salamov A."/>
            <person name="Andreopoulos B."/>
            <person name="Baker S."/>
            <person name="Barry K."/>
            <person name="Bills G."/>
            <person name="Bluhm B."/>
            <person name="Cannon C."/>
            <person name="Castanera R."/>
            <person name="Culley D."/>
            <person name="Daum C."/>
            <person name="Ezra D."/>
            <person name="Gonzalez J."/>
            <person name="Henrissat B."/>
            <person name="Kuo A."/>
            <person name="Liang C."/>
            <person name="Lipzen A."/>
            <person name="Lutzoni F."/>
            <person name="Magnuson J."/>
            <person name="Mondo S."/>
            <person name="Nolan M."/>
            <person name="Ohm R."/>
            <person name="Pangilinan J."/>
            <person name="Park H.-J."/>
            <person name="Ramirez L."/>
            <person name="Alfaro M."/>
            <person name="Sun H."/>
            <person name="Tritt A."/>
            <person name="Yoshinaga Y."/>
            <person name="Zwiers L.-H."/>
            <person name="Turgeon B."/>
            <person name="Goodwin S."/>
            <person name="Spatafora J."/>
            <person name="Crous P."/>
            <person name="Grigoriev I."/>
        </authorList>
    </citation>
    <scope>NUCLEOTIDE SEQUENCE</scope>
    <source>
        <strain evidence="2">CBS 123094</strain>
    </source>
</reference>
<sequence>MAYRSGTSSGWPTFHVEDVDTIDLTNSPPPQHLSYRPAQPTPNTVPQVKAERGSYNMQPSTATPRRSAQQPSYNRPVTHTQSRTAPRQKRVHPDHIARIIQTTDPQVLQRLLIDMCQNSPSLCGAITRGLKYDSRFARETILGNSKQPAMTTPRTTPRMTMPQATPRGPPIVKHEPSANNRNIKLEREPYMAPNIKREAYANTTSTKREPLALAEPSSDDDSDSSLRSLNFLPVSVKKQRDPSPNPWDNNDLYALNAPSSSRVQPHGNPSHTPANHAPYKLQPGFSYTATSDDDDSDDAFETPPIRSSQGSRNPTASYGAVAGMKRKSPSEDFSPRTQEFKPRLY</sequence>
<feature type="region of interest" description="Disordered" evidence="1">
    <location>
        <begin position="146"/>
        <end position="345"/>
    </location>
</feature>
<feature type="compositionally biased region" description="Polar residues" evidence="1">
    <location>
        <begin position="305"/>
        <end position="316"/>
    </location>
</feature>
<organism evidence="2 3">
    <name type="scientific">Amniculicola lignicola CBS 123094</name>
    <dbReference type="NCBI Taxonomy" id="1392246"/>
    <lineage>
        <taxon>Eukaryota</taxon>
        <taxon>Fungi</taxon>
        <taxon>Dikarya</taxon>
        <taxon>Ascomycota</taxon>
        <taxon>Pezizomycotina</taxon>
        <taxon>Dothideomycetes</taxon>
        <taxon>Pleosporomycetidae</taxon>
        <taxon>Pleosporales</taxon>
        <taxon>Amniculicolaceae</taxon>
        <taxon>Amniculicola</taxon>
    </lineage>
</organism>
<evidence type="ECO:0000313" key="2">
    <source>
        <dbReference type="EMBL" id="KAF2002317.1"/>
    </source>
</evidence>
<feature type="compositionally biased region" description="Acidic residues" evidence="1">
    <location>
        <begin position="291"/>
        <end position="300"/>
    </location>
</feature>
<feature type="compositionally biased region" description="Basic and acidic residues" evidence="1">
    <location>
        <begin position="328"/>
        <end position="345"/>
    </location>
</feature>
<proteinExistence type="predicted"/>
<protein>
    <submittedName>
        <fullName evidence="2">Uncharacterized protein</fullName>
    </submittedName>
</protein>
<accession>A0A6A5WLD9</accession>
<name>A0A6A5WLD9_9PLEO</name>
<feature type="compositionally biased region" description="Low complexity" evidence="1">
    <location>
        <begin position="147"/>
        <end position="166"/>
    </location>
</feature>
<feature type="region of interest" description="Disordered" evidence="1">
    <location>
        <begin position="21"/>
        <end position="91"/>
    </location>
</feature>
<feature type="compositionally biased region" description="Polar residues" evidence="1">
    <location>
        <begin position="55"/>
        <end position="85"/>
    </location>
</feature>
<evidence type="ECO:0000256" key="1">
    <source>
        <dbReference type="SAM" id="MobiDB-lite"/>
    </source>
</evidence>
<dbReference type="AlphaFoldDB" id="A0A6A5WLD9"/>
<feature type="compositionally biased region" description="Basic and acidic residues" evidence="1">
    <location>
        <begin position="183"/>
        <end position="199"/>
    </location>
</feature>
<keyword evidence="3" id="KW-1185">Reference proteome</keyword>
<dbReference type="Proteomes" id="UP000799779">
    <property type="component" value="Unassembled WGS sequence"/>
</dbReference>